<name>A0A9N9CPZ0_9GLOM</name>
<keyword evidence="2" id="KW-0812">Transmembrane</keyword>
<sequence>MGADMAMEYRMLSTTIKINGKRVRKRKIEIIKRVYDGIERNKTGNKDRKEDGIRKEQNREQGSKGTEQGTRIERDRATNKRMRLSRLLRLAAVEVVAAVAAVETAVHDW</sequence>
<gene>
    <name evidence="3" type="ORF">AGERDE_LOCUS9386</name>
</gene>
<evidence type="ECO:0000313" key="4">
    <source>
        <dbReference type="Proteomes" id="UP000789831"/>
    </source>
</evidence>
<feature type="transmembrane region" description="Helical" evidence="2">
    <location>
        <begin position="87"/>
        <end position="106"/>
    </location>
</feature>
<keyword evidence="2" id="KW-1133">Transmembrane helix</keyword>
<reference evidence="3" key="1">
    <citation type="submission" date="2021-06" db="EMBL/GenBank/DDBJ databases">
        <authorList>
            <person name="Kallberg Y."/>
            <person name="Tangrot J."/>
            <person name="Rosling A."/>
        </authorList>
    </citation>
    <scope>NUCLEOTIDE SEQUENCE</scope>
    <source>
        <strain evidence="3">MT106</strain>
    </source>
</reference>
<keyword evidence="2" id="KW-0472">Membrane</keyword>
<evidence type="ECO:0000313" key="3">
    <source>
        <dbReference type="EMBL" id="CAG8606898.1"/>
    </source>
</evidence>
<feature type="compositionally biased region" description="Basic and acidic residues" evidence="1">
    <location>
        <begin position="39"/>
        <end position="62"/>
    </location>
</feature>
<comment type="caution">
    <text evidence="3">The sequence shown here is derived from an EMBL/GenBank/DDBJ whole genome shotgun (WGS) entry which is preliminary data.</text>
</comment>
<dbReference type="AlphaFoldDB" id="A0A9N9CPZ0"/>
<feature type="region of interest" description="Disordered" evidence="1">
    <location>
        <begin position="39"/>
        <end position="78"/>
    </location>
</feature>
<protein>
    <submittedName>
        <fullName evidence="3">8286_t:CDS:1</fullName>
    </submittedName>
</protein>
<evidence type="ECO:0000256" key="2">
    <source>
        <dbReference type="SAM" id="Phobius"/>
    </source>
</evidence>
<dbReference type="Proteomes" id="UP000789831">
    <property type="component" value="Unassembled WGS sequence"/>
</dbReference>
<proteinExistence type="predicted"/>
<dbReference type="EMBL" id="CAJVPL010002324">
    <property type="protein sequence ID" value="CAG8606898.1"/>
    <property type="molecule type" value="Genomic_DNA"/>
</dbReference>
<accession>A0A9N9CPZ0</accession>
<organism evidence="3 4">
    <name type="scientific">Ambispora gerdemannii</name>
    <dbReference type="NCBI Taxonomy" id="144530"/>
    <lineage>
        <taxon>Eukaryota</taxon>
        <taxon>Fungi</taxon>
        <taxon>Fungi incertae sedis</taxon>
        <taxon>Mucoromycota</taxon>
        <taxon>Glomeromycotina</taxon>
        <taxon>Glomeromycetes</taxon>
        <taxon>Archaeosporales</taxon>
        <taxon>Ambisporaceae</taxon>
        <taxon>Ambispora</taxon>
    </lineage>
</organism>
<evidence type="ECO:0000256" key="1">
    <source>
        <dbReference type="SAM" id="MobiDB-lite"/>
    </source>
</evidence>
<keyword evidence="4" id="KW-1185">Reference proteome</keyword>